<evidence type="ECO:0000256" key="4">
    <source>
        <dbReference type="SAM" id="SignalP"/>
    </source>
</evidence>
<sequence>MAVLGCLLLCLAVSICNGCAWLSFAVPGCVSICNGCAWLSLFVTREFCQWVADLGGESNNIEESTITSLFASGYETKPALSVPIHVVELTNVPPELRMSASVAPQQHQQPAKVAAPQEKKTKKEWKGSGEYQPSWVKFKYGAWYIPPRSWKKRDWDDKLIDPKELKDMEMSDAKKKSHTLNNELSSMHASKAFMDFINKKTVRKPEFLEEVAEIQRKAAEEEQKRLEAELLAKQKKAIGRGKGSARGN</sequence>
<accession>A0ABD0LW89</accession>
<dbReference type="InterPro" id="IPR032743">
    <property type="entry name" value="FAM47"/>
</dbReference>
<evidence type="ECO:0000256" key="1">
    <source>
        <dbReference type="ARBA" id="ARBA00005277"/>
    </source>
</evidence>
<evidence type="ECO:0000313" key="5">
    <source>
        <dbReference type="EMBL" id="KAK7503900.1"/>
    </source>
</evidence>
<name>A0ABD0LW89_9CAEN</name>
<protein>
    <recommendedName>
        <fullName evidence="7">39S ribosomal protein L59, mitochondrial</fullName>
    </recommendedName>
</protein>
<evidence type="ECO:0000256" key="2">
    <source>
        <dbReference type="SAM" id="Coils"/>
    </source>
</evidence>
<feature type="compositionally biased region" description="Basic and acidic residues" evidence="3">
    <location>
        <begin position="117"/>
        <end position="126"/>
    </location>
</feature>
<dbReference type="PANTHER" id="PTHR46449">
    <property type="entry name" value="ZGC:158260"/>
    <property type="match status" value="1"/>
</dbReference>
<dbReference type="AlphaFoldDB" id="A0ABD0LW89"/>
<keyword evidence="4" id="KW-0732">Signal</keyword>
<comment type="caution">
    <text evidence="5">The sequence shown here is derived from an EMBL/GenBank/DDBJ whole genome shotgun (WGS) entry which is preliminary data.</text>
</comment>
<keyword evidence="2" id="KW-0175">Coiled coil</keyword>
<comment type="similarity">
    <text evidence="1">Belongs to the FAM47 family.</text>
</comment>
<dbReference type="EMBL" id="JACVVK020000018">
    <property type="protein sequence ID" value="KAK7503900.1"/>
    <property type="molecule type" value="Genomic_DNA"/>
</dbReference>
<evidence type="ECO:0000256" key="3">
    <source>
        <dbReference type="SAM" id="MobiDB-lite"/>
    </source>
</evidence>
<feature type="region of interest" description="Disordered" evidence="3">
    <location>
        <begin position="102"/>
        <end position="126"/>
    </location>
</feature>
<evidence type="ECO:0000313" key="6">
    <source>
        <dbReference type="Proteomes" id="UP001519460"/>
    </source>
</evidence>
<feature type="coiled-coil region" evidence="2">
    <location>
        <begin position="204"/>
        <end position="236"/>
    </location>
</feature>
<proteinExistence type="inferred from homology"/>
<evidence type="ECO:0008006" key="7">
    <source>
        <dbReference type="Google" id="ProtNLM"/>
    </source>
</evidence>
<reference evidence="5 6" key="1">
    <citation type="journal article" date="2023" name="Sci. Data">
        <title>Genome assembly of the Korean intertidal mud-creeper Batillaria attramentaria.</title>
        <authorList>
            <person name="Patra A.K."/>
            <person name="Ho P.T."/>
            <person name="Jun S."/>
            <person name="Lee S.J."/>
            <person name="Kim Y."/>
            <person name="Won Y.J."/>
        </authorList>
    </citation>
    <scope>NUCLEOTIDE SEQUENCE [LARGE SCALE GENOMIC DNA]</scope>
    <source>
        <strain evidence="5">Wonlab-2016</strain>
    </source>
</reference>
<dbReference type="PANTHER" id="PTHR46449:SF5">
    <property type="entry name" value="FAMILY WITH SEQUENCE SIMILARITY 47 MEMBER E"/>
    <property type="match status" value="1"/>
</dbReference>
<gene>
    <name evidence="5" type="ORF">BaRGS_00005023</name>
</gene>
<dbReference type="Proteomes" id="UP001519460">
    <property type="component" value="Unassembled WGS sequence"/>
</dbReference>
<feature type="signal peptide" evidence="4">
    <location>
        <begin position="1"/>
        <end position="18"/>
    </location>
</feature>
<keyword evidence="6" id="KW-1185">Reference proteome</keyword>
<organism evidence="5 6">
    <name type="scientific">Batillaria attramentaria</name>
    <dbReference type="NCBI Taxonomy" id="370345"/>
    <lineage>
        <taxon>Eukaryota</taxon>
        <taxon>Metazoa</taxon>
        <taxon>Spiralia</taxon>
        <taxon>Lophotrochozoa</taxon>
        <taxon>Mollusca</taxon>
        <taxon>Gastropoda</taxon>
        <taxon>Caenogastropoda</taxon>
        <taxon>Sorbeoconcha</taxon>
        <taxon>Cerithioidea</taxon>
        <taxon>Batillariidae</taxon>
        <taxon>Batillaria</taxon>
    </lineage>
</organism>
<feature type="chain" id="PRO_5044789830" description="39S ribosomal protein L59, mitochondrial" evidence="4">
    <location>
        <begin position="19"/>
        <end position="248"/>
    </location>
</feature>